<feature type="domain" description="EF-hand" evidence="6">
    <location>
        <begin position="200"/>
        <end position="235"/>
    </location>
</feature>
<dbReference type="SMART" id="SM00054">
    <property type="entry name" value="EFh"/>
    <property type="match status" value="3"/>
</dbReference>
<dbReference type="CDD" id="cd00051">
    <property type="entry name" value="EFh"/>
    <property type="match status" value="2"/>
</dbReference>
<dbReference type="RefSeq" id="NP_001027949.2">
    <property type="nucleotide sequence ID" value="NM_001032777.2"/>
</dbReference>
<evidence type="ECO:0000256" key="3">
    <source>
        <dbReference type="ARBA" id="ARBA00022723"/>
    </source>
</evidence>
<keyword evidence="8" id="KW-1185">Reference proteome</keyword>
<dbReference type="GeneTree" id="ENSGT00940000168801"/>
<dbReference type="Pfam" id="PF13499">
    <property type="entry name" value="EF-hand_7"/>
    <property type="match status" value="1"/>
</dbReference>
<dbReference type="STRING" id="7719.ENSCINP00000022813"/>
<dbReference type="FunCoup" id="F6V8I4">
    <property type="interactions" value="27"/>
</dbReference>
<reference evidence="7" key="3">
    <citation type="submission" date="2025-08" db="UniProtKB">
        <authorList>
            <consortium name="Ensembl"/>
        </authorList>
    </citation>
    <scope>IDENTIFICATION</scope>
</reference>
<dbReference type="FunFam" id="1.10.238.10:FF:000009">
    <property type="entry name" value="Visinin-like protein 1"/>
    <property type="match status" value="1"/>
</dbReference>
<reference evidence="7" key="2">
    <citation type="journal article" date="2008" name="Genome Biol.">
        <title>Improved genome assembly and evidence-based global gene model set for the chordate Ciona intestinalis: new insight into intron and operon populations.</title>
        <authorList>
            <person name="Satou Y."/>
            <person name="Mineta K."/>
            <person name="Ogasawara M."/>
            <person name="Sasakura Y."/>
            <person name="Shoguchi E."/>
            <person name="Ueno K."/>
            <person name="Yamada L."/>
            <person name="Matsumoto J."/>
            <person name="Wasserscheid J."/>
            <person name="Dewar K."/>
            <person name="Wiley G.B."/>
            <person name="Macmil S.L."/>
            <person name="Roe B.A."/>
            <person name="Zeller R.W."/>
            <person name="Hastings K.E."/>
            <person name="Lemaire P."/>
            <person name="Lindquist E."/>
            <person name="Endo T."/>
            <person name="Hotta K."/>
            <person name="Inaba K."/>
        </authorList>
    </citation>
    <scope>NUCLEOTIDE SEQUENCE [LARGE SCALE GENOMIC DNA]</scope>
    <source>
        <strain evidence="7">wild type</strain>
    </source>
</reference>
<evidence type="ECO:0000256" key="2">
    <source>
        <dbReference type="ARBA" id="ARBA00022707"/>
    </source>
</evidence>
<organism evidence="7 8">
    <name type="scientific">Ciona intestinalis</name>
    <name type="common">Transparent sea squirt</name>
    <name type="synonym">Ascidia intestinalis</name>
    <dbReference type="NCBI Taxonomy" id="7719"/>
    <lineage>
        <taxon>Eukaryota</taxon>
        <taxon>Metazoa</taxon>
        <taxon>Chordata</taxon>
        <taxon>Tunicata</taxon>
        <taxon>Ascidiacea</taxon>
        <taxon>Phlebobranchia</taxon>
        <taxon>Cionidae</taxon>
        <taxon>Ciona</taxon>
    </lineage>
</organism>
<keyword evidence="4" id="KW-0677">Repeat</keyword>
<gene>
    <name evidence="7" type="primary">LOC100176457</name>
</gene>
<dbReference type="GO" id="GO:1901379">
    <property type="term" value="P:regulation of potassium ion transmembrane transport"/>
    <property type="evidence" value="ECO:0000318"/>
    <property type="project" value="GO_Central"/>
</dbReference>
<dbReference type="GO" id="GO:0009966">
    <property type="term" value="P:regulation of signal transduction"/>
    <property type="evidence" value="ECO:0000318"/>
    <property type="project" value="GO_Central"/>
</dbReference>
<accession>A0A1W2VZG0</accession>
<dbReference type="Ensembl" id="ENSCINT00000023059.2">
    <property type="protein sequence ID" value="ENSCINP00000022813.2"/>
    <property type="gene ID" value="ENSCING00000009184.3"/>
</dbReference>
<dbReference type="InterPro" id="IPR028846">
    <property type="entry name" value="Recoverin"/>
</dbReference>
<name>F6V8I4_CIOIN</name>
<dbReference type="Proteomes" id="UP000008144">
    <property type="component" value="Chromosome 5"/>
</dbReference>
<keyword evidence="5" id="KW-0106">Calcium</keyword>
<evidence type="ECO:0000256" key="4">
    <source>
        <dbReference type="ARBA" id="ARBA00022737"/>
    </source>
</evidence>
<evidence type="ECO:0000256" key="5">
    <source>
        <dbReference type="ARBA" id="ARBA00022837"/>
    </source>
</evidence>
<dbReference type="GO" id="GO:0005509">
    <property type="term" value="F:calcium ion binding"/>
    <property type="evidence" value="ECO:0000318"/>
    <property type="project" value="GO_Central"/>
</dbReference>
<dbReference type="InterPro" id="IPR018247">
    <property type="entry name" value="EF_Hand_1_Ca_BS"/>
</dbReference>
<feature type="domain" description="EF-hand" evidence="6">
    <location>
        <begin position="116"/>
        <end position="151"/>
    </location>
</feature>
<dbReference type="PANTHER" id="PTHR23055">
    <property type="entry name" value="CALCIUM BINDING PROTEINS"/>
    <property type="match status" value="1"/>
</dbReference>
<comment type="similarity">
    <text evidence="1">Belongs to the recoverin family.</text>
</comment>
<dbReference type="EMBL" id="EAAA01002224">
    <property type="status" value="NOT_ANNOTATED_CDS"/>
    <property type="molecule type" value="Genomic_DNA"/>
</dbReference>
<evidence type="ECO:0000256" key="1">
    <source>
        <dbReference type="ARBA" id="ARBA00006049"/>
    </source>
</evidence>
<dbReference type="PROSITE" id="PS00018">
    <property type="entry name" value="EF_HAND_1"/>
    <property type="match status" value="3"/>
</dbReference>
<dbReference type="GO" id="GO:0008076">
    <property type="term" value="C:voltage-gated potassium channel complex"/>
    <property type="evidence" value="ECO:0000318"/>
    <property type="project" value="GO_Central"/>
</dbReference>
<keyword evidence="2" id="KW-0449">Lipoprotein</keyword>
<dbReference type="GO" id="GO:0015459">
    <property type="term" value="F:potassium channel regulator activity"/>
    <property type="evidence" value="ECO:0000318"/>
    <property type="project" value="GO_Central"/>
</dbReference>
<accession>F6V8I4</accession>
<dbReference type="Gene3D" id="1.10.238.10">
    <property type="entry name" value="EF-hand"/>
    <property type="match status" value="1"/>
</dbReference>
<dbReference type="AlphaFoldDB" id="F6V8I4"/>
<dbReference type="InterPro" id="IPR002048">
    <property type="entry name" value="EF_hand_dom"/>
</dbReference>
<dbReference type="PROSITE" id="PS50222">
    <property type="entry name" value="EF_HAND_2"/>
    <property type="match status" value="3"/>
</dbReference>
<dbReference type="InterPro" id="IPR011992">
    <property type="entry name" value="EF-hand-dom_pair"/>
</dbReference>
<dbReference type="GeneID" id="100176457"/>
<proteinExistence type="inferred from homology"/>
<evidence type="ECO:0000259" key="6">
    <source>
        <dbReference type="PROSITE" id="PS50222"/>
    </source>
</evidence>
<sequence>MSLAILTMVTERENVWETEKIGIAIMCAGVVMVVFNRIHKYLPFLKCWTKDADGAEIERQTLRYMPESIERLMALTNFDRRELKTLYRNFKNECPNGVVNEETFKSIYCQFFPNGDADMYAHYVFRAFDHSEEGHVNFEEFAIGLSSLLRGSLIDRLHWTFRLYDINHDGYITREEMLSIIKSVYQLLGSHVTPSLSDDNYMEHTDRIFNKLDLNGDGLVTMEEFCETCTKDESIVRSMSIFDHAL</sequence>
<reference evidence="8" key="1">
    <citation type="journal article" date="2002" name="Science">
        <title>The draft genome of Ciona intestinalis: insights into chordate and vertebrate origins.</title>
        <authorList>
            <person name="Dehal P."/>
            <person name="Satou Y."/>
            <person name="Campbell R.K."/>
            <person name="Chapman J."/>
            <person name="Degnan B."/>
            <person name="De Tomaso A."/>
            <person name="Davidson B."/>
            <person name="Di Gregorio A."/>
            <person name="Gelpke M."/>
            <person name="Goodstein D.M."/>
            <person name="Harafuji N."/>
            <person name="Hastings K.E."/>
            <person name="Ho I."/>
            <person name="Hotta K."/>
            <person name="Huang W."/>
            <person name="Kawashima T."/>
            <person name="Lemaire P."/>
            <person name="Martinez D."/>
            <person name="Meinertzhagen I.A."/>
            <person name="Necula S."/>
            <person name="Nonaka M."/>
            <person name="Putnam N."/>
            <person name="Rash S."/>
            <person name="Saiga H."/>
            <person name="Satake M."/>
            <person name="Terry A."/>
            <person name="Yamada L."/>
            <person name="Wang H.G."/>
            <person name="Awazu S."/>
            <person name="Azumi K."/>
            <person name="Boore J."/>
            <person name="Branno M."/>
            <person name="Chin-Bow S."/>
            <person name="DeSantis R."/>
            <person name="Doyle S."/>
            <person name="Francino P."/>
            <person name="Keys D.N."/>
            <person name="Haga S."/>
            <person name="Hayashi H."/>
            <person name="Hino K."/>
            <person name="Imai K.S."/>
            <person name="Inaba K."/>
            <person name="Kano S."/>
            <person name="Kobayashi K."/>
            <person name="Kobayashi M."/>
            <person name="Lee B.I."/>
            <person name="Makabe K.W."/>
            <person name="Manohar C."/>
            <person name="Matassi G."/>
            <person name="Medina M."/>
            <person name="Mochizuki Y."/>
            <person name="Mount S."/>
            <person name="Morishita T."/>
            <person name="Miura S."/>
            <person name="Nakayama A."/>
            <person name="Nishizaka S."/>
            <person name="Nomoto H."/>
            <person name="Ohta F."/>
            <person name="Oishi K."/>
            <person name="Rigoutsos I."/>
            <person name="Sano M."/>
            <person name="Sasaki A."/>
            <person name="Sasakura Y."/>
            <person name="Shoguchi E."/>
            <person name="Shin-i T."/>
            <person name="Spagnuolo A."/>
            <person name="Stainier D."/>
            <person name="Suzuki M.M."/>
            <person name="Tassy O."/>
            <person name="Takatori N."/>
            <person name="Tokuoka M."/>
            <person name="Yagi K."/>
            <person name="Yoshizaki F."/>
            <person name="Wada S."/>
            <person name="Zhang C."/>
            <person name="Hyatt P.D."/>
            <person name="Larimer F."/>
            <person name="Detter C."/>
            <person name="Doggett N."/>
            <person name="Glavina T."/>
            <person name="Hawkins T."/>
            <person name="Richardson P."/>
            <person name="Lucas S."/>
            <person name="Kohara Y."/>
            <person name="Levine M."/>
            <person name="Satoh N."/>
            <person name="Rokhsar D.S."/>
        </authorList>
    </citation>
    <scope>NUCLEOTIDE SEQUENCE [LARGE SCALE GENOMIC DNA]</scope>
</reference>
<evidence type="ECO:0000313" key="8">
    <source>
        <dbReference type="Proteomes" id="UP000008144"/>
    </source>
</evidence>
<keyword evidence="3" id="KW-0479">Metal-binding</keyword>
<keyword evidence="2" id="KW-0519">Myristate</keyword>
<dbReference type="PANTHER" id="PTHR23055:SF167">
    <property type="entry name" value="EF-HAND DOMAIN-CONTAINING PROTEIN"/>
    <property type="match status" value="1"/>
</dbReference>
<dbReference type="PRINTS" id="PR00450">
    <property type="entry name" value="RECOVERIN"/>
</dbReference>
<dbReference type="HOGENOM" id="CLU_072366_2_1_1"/>
<dbReference type="SUPFAM" id="SSF47473">
    <property type="entry name" value="EF-hand"/>
    <property type="match status" value="1"/>
</dbReference>
<dbReference type="InParanoid" id="F6V8I4"/>
<protein>
    <submittedName>
        <fullName evidence="7">Potassium channel-interacting protein KChIP</fullName>
    </submittedName>
</protein>
<dbReference type="OMA" id="FGIWEPL"/>
<evidence type="ECO:0000313" key="7">
    <source>
        <dbReference type="Ensembl" id="ENSCINP00000022813.2"/>
    </source>
</evidence>
<reference evidence="7" key="4">
    <citation type="submission" date="2025-09" db="UniProtKB">
        <authorList>
            <consortium name="Ensembl"/>
        </authorList>
    </citation>
    <scope>IDENTIFICATION</scope>
</reference>
<feature type="domain" description="EF-hand" evidence="6">
    <location>
        <begin position="152"/>
        <end position="187"/>
    </location>
</feature>